<evidence type="ECO:0000313" key="5">
    <source>
        <dbReference type="Proteomes" id="UP001595900"/>
    </source>
</evidence>
<dbReference type="EMBL" id="JBHSCN010000023">
    <property type="protein sequence ID" value="MFC4245249.1"/>
    <property type="molecule type" value="Genomic_DNA"/>
</dbReference>
<dbReference type="RefSeq" id="WP_390232250.1">
    <property type="nucleotide sequence ID" value="NZ_JBHSCN010000023.1"/>
</dbReference>
<sequence length="431" mass="44438">MARLAFSLERRPEAVLVPGAVDAGHVIVSRVQTAGELAAALAAHEIDLAVVSATRARLTRELVVAAETAGTRLVVLAVSADEHTVAAQAGGPDALSEPASWRELEEVLATTAASGPPTTEGAGLRGEASVVAVWGPAGAPGRSSLAIAMAAELADLGRTVALIDADTHGGSVAVWLGLLDEVPGFASACRLAGNDALSRAEFDRVAHYVPVRRGVLAVLTGIARPSRWPELSGERVARTIDAVAGWFDDVVIDVGFNLEADEEIVSDFLAPRRNAATLSALERATRVVAVGLADPVGLSRLMRHHPDAVAAAPGARHSVVANRVRPGVAGAAAEGQVAQALHRFGGIAAAALVPDDPAAFDAAMLRASPLGTVAPRSPARLAIRAFVEQAVLGLEPQSSRRGRRSPGRGGARRVPSRVVHATLDLSRVDPQ</sequence>
<evidence type="ECO:0000256" key="2">
    <source>
        <dbReference type="ARBA" id="ARBA00022840"/>
    </source>
</evidence>
<name>A0ABV8QD36_9MICO</name>
<feature type="region of interest" description="Disordered" evidence="3">
    <location>
        <begin position="397"/>
        <end position="416"/>
    </location>
</feature>
<proteinExistence type="predicted"/>
<keyword evidence="5" id="KW-1185">Reference proteome</keyword>
<dbReference type="Gene3D" id="3.40.50.300">
    <property type="entry name" value="P-loop containing nucleotide triphosphate hydrolases"/>
    <property type="match status" value="1"/>
</dbReference>
<dbReference type="Proteomes" id="UP001595900">
    <property type="component" value="Unassembled WGS sequence"/>
</dbReference>
<evidence type="ECO:0000256" key="3">
    <source>
        <dbReference type="SAM" id="MobiDB-lite"/>
    </source>
</evidence>
<dbReference type="PANTHER" id="PTHR43384">
    <property type="entry name" value="SEPTUM SITE-DETERMINING PROTEIN MIND HOMOLOG, CHLOROPLASTIC-RELATED"/>
    <property type="match status" value="1"/>
</dbReference>
<protein>
    <submittedName>
        <fullName evidence="4">CpaE family protein</fullName>
    </submittedName>
</protein>
<keyword evidence="2" id="KW-0067">ATP-binding</keyword>
<dbReference type="SUPFAM" id="SSF52540">
    <property type="entry name" value="P-loop containing nucleoside triphosphate hydrolases"/>
    <property type="match status" value="1"/>
</dbReference>
<evidence type="ECO:0000313" key="4">
    <source>
        <dbReference type="EMBL" id="MFC4245249.1"/>
    </source>
</evidence>
<dbReference type="InterPro" id="IPR027417">
    <property type="entry name" value="P-loop_NTPase"/>
</dbReference>
<keyword evidence="1" id="KW-0547">Nucleotide-binding</keyword>
<gene>
    <name evidence="4" type="ORF">ACFOYW_17910</name>
</gene>
<organism evidence="4 5">
    <name type="scientific">Gryllotalpicola reticulitermitis</name>
    <dbReference type="NCBI Taxonomy" id="1184153"/>
    <lineage>
        <taxon>Bacteria</taxon>
        <taxon>Bacillati</taxon>
        <taxon>Actinomycetota</taxon>
        <taxon>Actinomycetes</taxon>
        <taxon>Micrococcales</taxon>
        <taxon>Microbacteriaceae</taxon>
        <taxon>Gryllotalpicola</taxon>
    </lineage>
</organism>
<evidence type="ECO:0000256" key="1">
    <source>
        <dbReference type="ARBA" id="ARBA00022741"/>
    </source>
</evidence>
<feature type="compositionally biased region" description="Basic residues" evidence="3">
    <location>
        <begin position="400"/>
        <end position="415"/>
    </location>
</feature>
<dbReference type="InterPro" id="IPR050625">
    <property type="entry name" value="ParA/MinD_ATPase"/>
</dbReference>
<dbReference type="PANTHER" id="PTHR43384:SF6">
    <property type="entry name" value="SEPTUM SITE-DETERMINING PROTEIN MIND HOMOLOG, CHLOROPLASTIC"/>
    <property type="match status" value="1"/>
</dbReference>
<comment type="caution">
    <text evidence="4">The sequence shown here is derived from an EMBL/GenBank/DDBJ whole genome shotgun (WGS) entry which is preliminary data.</text>
</comment>
<accession>A0ABV8QD36</accession>
<reference evidence="5" key="1">
    <citation type="journal article" date="2019" name="Int. J. Syst. Evol. Microbiol.">
        <title>The Global Catalogue of Microorganisms (GCM) 10K type strain sequencing project: providing services to taxonomists for standard genome sequencing and annotation.</title>
        <authorList>
            <consortium name="The Broad Institute Genomics Platform"/>
            <consortium name="The Broad Institute Genome Sequencing Center for Infectious Disease"/>
            <person name="Wu L."/>
            <person name="Ma J."/>
        </authorList>
    </citation>
    <scope>NUCLEOTIDE SEQUENCE [LARGE SCALE GENOMIC DNA]</scope>
    <source>
        <strain evidence="5">CGMCC 1.10363</strain>
    </source>
</reference>